<gene>
    <name evidence="1" type="ORF">U0035_10635</name>
</gene>
<reference evidence="1 2" key="1">
    <citation type="submission" date="2023-12" db="EMBL/GenBank/DDBJ databases">
        <title>Genome sequencing and assembly of bacterial species from a model synthetic community.</title>
        <authorList>
            <person name="Hogle S.L."/>
        </authorList>
    </citation>
    <scope>NUCLEOTIDE SEQUENCE [LARGE SCALE GENOMIC DNA]</scope>
    <source>
        <strain evidence="1 2">HAMBI_3031</strain>
    </source>
</reference>
<evidence type="ECO:0000313" key="2">
    <source>
        <dbReference type="Proteomes" id="UP001325680"/>
    </source>
</evidence>
<keyword evidence="2" id="KW-1185">Reference proteome</keyword>
<protein>
    <submittedName>
        <fullName evidence="1">DUF937 domain-containing protein</fullName>
    </submittedName>
</protein>
<dbReference type="RefSeq" id="WP_114789777.1">
    <property type="nucleotide sequence ID" value="NZ_CP139960.1"/>
</dbReference>
<name>A0ABZ0WCQ4_9BACT</name>
<dbReference type="EMBL" id="CP139960">
    <property type="protein sequence ID" value="WQD40604.1"/>
    <property type="molecule type" value="Genomic_DNA"/>
</dbReference>
<sequence>MDFKYRVISQLNNEKDLILSASNYFQESSSAIESAIYLITDAAIAALNFQCAQNKKTEEILKIGKECAILKFSTLFTDDLHIVEKGRGINSEIFGVKLVDTIDEIAKKTQVRNKTVNFLMASITPAVLSVLHLISEEENYNNTDLCNYLKATSGQKSAKARGVLN</sequence>
<organism evidence="1 2">
    <name type="scientific">Niabella yanshanensis</name>
    <dbReference type="NCBI Taxonomy" id="577386"/>
    <lineage>
        <taxon>Bacteria</taxon>
        <taxon>Pseudomonadati</taxon>
        <taxon>Bacteroidota</taxon>
        <taxon>Chitinophagia</taxon>
        <taxon>Chitinophagales</taxon>
        <taxon>Chitinophagaceae</taxon>
        <taxon>Niabella</taxon>
    </lineage>
</organism>
<accession>A0ABZ0WCQ4</accession>
<dbReference type="Proteomes" id="UP001325680">
    <property type="component" value="Chromosome"/>
</dbReference>
<proteinExistence type="predicted"/>
<dbReference type="InterPro" id="IPR009282">
    <property type="entry name" value="DUF937"/>
</dbReference>
<evidence type="ECO:0000313" key="1">
    <source>
        <dbReference type="EMBL" id="WQD40604.1"/>
    </source>
</evidence>
<dbReference type="Pfam" id="PF06078">
    <property type="entry name" value="DUF937"/>
    <property type="match status" value="1"/>
</dbReference>